<dbReference type="InterPro" id="IPR029062">
    <property type="entry name" value="Class_I_gatase-like"/>
</dbReference>
<keyword evidence="4 10" id="KW-0378">Hydrolase</keyword>
<dbReference type="GO" id="GO:0016829">
    <property type="term" value="F:lyase activity"/>
    <property type="evidence" value="ECO:0007669"/>
    <property type="project" value="UniProtKB-KW"/>
</dbReference>
<feature type="active site" description="Nucleophile" evidence="10 11">
    <location>
        <position position="80"/>
    </location>
</feature>
<dbReference type="NCBIfam" id="TIGR01855">
    <property type="entry name" value="IMP_synth_hisH"/>
    <property type="match status" value="1"/>
</dbReference>
<evidence type="ECO:0000256" key="11">
    <source>
        <dbReference type="PIRSR" id="PIRSR000495-1"/>
    </source>
</evidence>
<evidence type="ECO:0000256" key="7">
    <source>
        <dbReference type="ARBA" id="ARBA00023239"/>
    </source>
</evidence>
<feature type="active site" evidence="10 11">
    <location>
        <position position="187"/>
    </location>
</feature>
<reference evidence="14" key="1">
    <citation type="submission" date="2019-01" db="EMBL/GenBank/DDBJ databases">
        <title>Sphingorhabdus lacus sp.nov., isolated from an oligotrophic freshwater lake.</title>
        <authorList>
            <person name="Park M."/>
        </authorList>
    </citation>
    <scope>NUCLEOTIDE SEQUENCE [LARGE SCALE GENOMIC DNA]</scope>
    <source>
        <strain evidence="14">IMCC1753</strain>
    </source>
</reference>
<name>A0A6I6LG64_9SPHN</name>
<comment type="function">
    <text evidence="10">IGPS catalyzes the conversion of PRFAR and glutamine to IGP, AICAR and glutamate. The HisH subunit catalyzes the hydrolysis of glutamine to glutamate and ammonia as part of the synthesis of IGP and AICAR. The resulting ammonia molecule is channeled to the active site of HisF.</text>
</comment>
<keyword evidence="7 10" id="KW-0456">Lyase</keyword>
<sequence>MIAILGYGLGNVRAFLNIYEQLNTKCVIATEGSQLRNADRIILPGVGAFDHAMQKLASSGLKEVLIEEVIGKKKPVLGVCVGMQILANSSEEGKESGLGWINGTVRKLQFSLNTPQILPHMGWNQIDNFSAHPLLDGLDEALGFYFLHSYYFDCHAQSNSIAAAHYTQPFTCAVAQEHIMGVQFHPEKSHSNGIKLLQNFAEKF</sequence>
<evidence type="ECO:0000256" key="2">
    <source>
        <dbReference type="ARBA" id="ARBA00011152"/>
    </source>
</evidence>
<dbReference type="GO" id="GO:0000107">
    <property type="term" value="F:imidazoleglycerol-phosphate synthase activity"/>
    <property type="evidence" value="ECO:0007669"/>
    <property type="project" value="UniProtKB-UniRule"/>
</dbReference>
<protein>
    <recommendedName>
        <fullName evidence="10">Imidazole glycerol phosphate synthase subunit HisH</fullName>
        <ecNumber evidence="10">4.3.2.10</ecNumber>
    </recommendedName>
    <alternativeName>
        <fullName evidence="10">IGP synthase glutaminase subunit</fullName>
        <ecNumber evidence="10">3.5.1.2</ecNumber>
    </alternativeName>
    <alternativeName>
        <fullName evidence="10">IGP synthase subunit HisH</fullName>
    </alternativeName>
    <alternativeName>
        <fullName evidence="10">ImGP synthase subunit HisH</fullName>
        <shortName evidence="10">IGPS subunit HisH</shortName>
    </alternativeName>
</protein>
<organism evidence="13 14">
    <name type="scientific">Sphingorhabdus lacus</name>
    <dbReference type="NCBI Taxonomy" id="392610"/>
    <lineage>
        <taxon>Bacteria</taxon>
        <taxon>Pseudomonadati</taxon>
        <taxon>Pseudomonadota</taxon>
        <taxon>Alphaproteobacteria</taxon>
        <taxon>Sphingomonadales</taxon>
        <taxon>Sphingomonadaceae</taxon>
        <taxon>Sphingorhabdus</taxon>
    </lineage>
</organism>
<evidence type="ECO:0000256" key="9">
    <source>
        <dbReference type="ARBA" id="ARBA00049534"/>
    </source>
</evidence>
<dbReference type="Gene3D" id="3.40.50.880">
    <property type="match status" value="1"/>
</dbReference>
<dbReference type="EMBL" id="CP035733">
    <property type="protein sequence ID" value="QGY81313.1"/>
    <property type="molecule type" value="Genomic_DNA"/>
</dbReference>
<dbReference type="GO" id="GO:0005737">
    <property type="term" value="C:cytoplasm"/>
    <property type="evidence" value="ECO:0007669"/>
    <property type="project" value="UniProtKB-SubCell"/>
</dbReference>
<evidence type="ECO:0000313" key="14">
    <source>
        <dbReference type="Proteomes" id="UP000428803"/>
    </source>
</evidence>
<evidence type="ECO:0000256" key="4">
    <source>
        <dbReference type="ARBA" id="ARBA00022801"/>
    </source>
</evidence>
<dbReference type="SUPFAM" id="SSF52317">
    <property type="entry name" value="Class I glutamine amidotransferase-like"/>
    <property type="match status" value="1"/>
</dbReference>
<dbReference type="InterPro" id="IPR017926">
    <property type="entry name" value="GATASE"/>
</dbReference>
<dbReference type="GO" id="GO:0004359">
    <property type="term" value="F:glutaminase activity"/>
    <property type="evidence" value="ECO:0007669"/>
    <property type="project" value="UniProtKB-EC"/>
</dbReference>
<keyword evidence="14" id="KW-1185">Reference proteome</keyword>
<dbReference type="HAMAP" id="MF_00278">
    <property type="entry name" value="HisH"/>
    <property type="match status" value="1"/>
</dbReference>
<evidence type="ECO:0000256" key="3">
    <source>
        <dbReference type="ARBA" id="ARBA00022605"/>
    </source>
</evidence>
<keyword evidence="3 10" id="KW-0028">Amino-acid biosynthesis</keyword>
<comment type="subunit">
    <text evidence="2 10">Heterodimer of HisH and HisF.</text>
</comment>
<evidence type="ECO:0000259" key="12">
    <source>
        <dbReference type="Pfam" id="PF00117"/>
    </source>
</evidence>
<dbReference type="CDD" id="cd01748">
    <property type="entry name" value="GATase1_IGP_Synthase"/>
    <property type="match status" value="1"/>
</dbReference>
<dbReference type="EC" id="4.3.2.10" evidence="10"/>
<dbReference type="AlphaFoldDB" id="A0A6I6LG64"/>
<evidence type="ECO:0000256" key="5">
    <source>
        <dbReference type="ARBA" id="ARBA00022962"/>
    </source>
</evidence>
<keyword evidence="6 10" id="KW-0368">Histidine biosynthesis</keyword>
<dbReference type="PIRSF" id="PIRSF000495">
    <property type="entry name" value="Amidotransf_hisH"/>
    <property type="match status" value="1"/>
</dbReference>
<dbReference type="Pfam" id="PF00117">
    <property type="entry name" value="GATase"/>
    <property type="match status" value="1"/>
</dbReference>
<dbReference type="InterPro" id="IPR010139">
    <property type="entry name" value="Imidazole-glycPsynth_HisH"/>
</dbReference>
<evidence type="ECO:0000256" key="10">
    <source>
        <dbReference type="HAMAP-Rule" id="MF_00278"/>
    </source>
</evidence>
<dbReference type="PANTHER" id="PTHR42701:SF1">
    <property type="entry name" value="IMIDAZOLE GLYCEROL PHOSPHATE SYNTHASE SUBUNIT HISH"/>
    <property type="match status" value="1"/>
</dbReference>
<dbReference type="GO" id="GO:0000105">
    <property type="term" value="P:L-histidine biosynthetic process"/>
    <property type="evidence" value="ECO:0007669"/>
    <property type="project" value="UniProtKB-UniRule"/>
</dbReference>
<evidence type="ECO:0000256" key="1">
    <source>
        <dbReference type="ARBA" id="ARBA00005091"/>
    </source>
</evidence>
<dbReference type="EC" id="3.5.1.2" evidence="10"/>
<dbReference type="PROSITE" id="PS51273">
    <property type="entry name" value="GATASE_TYPE_1"/>
    <property type="match status" value="1"/>
</dbReference>
<gene>
    <name evidence="10 13" type="primary">hisH</name>
    <name evidence="13" type="ORF">EUU25_12215</name>
</gene>
<comment type="pathway">
    <text evidence="1 10">Amino-acid biosynthesis; L-histidine biosynthesis; L-histidine from 5-phospho-alpha-D-ribose 1-diphosphate: step 5/9.</text>
</comment>
<keyword evidence="5 10" id="KW-0315">Glutamine amidotransferase</keyword>
<dbReference type="KEGG" id="slaa:EUU25_12215"/>
<comment type="catalytic activity">
    <reaction evidence="8 10">
        <text>5-[(5-phospho-1-deoxy-D-ribulos-1-ylimino)methylamino]-1-(5-phospho-beta-D-ribosyl)imidazole-4-carboxamide + L-glutamine = D-erythro-1-(imidazol-4-yl)glycerol 3-phosphate + 5-amino-1-(5-phospho-beta-D-ribosyl)imidazole-4-carboxamide + L-glutamate + H(+)</text>
        <dbReference type="Rhea" id="RHEA:24793"/>
        <dbReference type="ChEBI" id="CHEBI:15378"/>
        <dbReference type="ChEBI" id="CHEBI:29985"/>
        <dbReference type="ChEBI" id="CHEBI:58278"/>
        <dbReference type="ChEBI" id="CHEBI:58359"/>
        <dbReference type="ChEBI" id="CHEBI:58475"/>
        <dbReference type="ChEBI" id="CHEBI:58525"/>
        <dbReference type="EC" id="4.3.2.10"/>
    </reaction>
</comment>
<accession>A0A6I6LG64</accession>
<dbReference type="UniPathway" id="UPA00031">
    <property type="reaction ID" value="UER00010"/>
</dbReference>
<dbReference type="Proteomes" id="UP000428803">
    <property type="component" value="Chromosome"/>
</dbReference>
<dbReference type="PANTHER" id="PTHR42701">
    <property type="entry name" value="IMIDAZOLE GLYCEROL PHOSPHATE SYNTHASE SUBUNIT HISH"/>
    <property type="match status" value="1"/>
</dbReference>
<evidence type="ECO:0000256" key="6">
    <source>
        <dbReference type="ARBA" id="ARBA00023102"/>
    </source>
</evidence>
<dbReference type="OrthoDB" id="9807137at2"/>
<feature type="active site" evidence="10 11">
    <location>
        <position position="185"/>
    </location>
</feature>
<feature type="domain" description="Glutamine amidotransferase" evidence="12">
    <location>
        <begin position="34"/>
        <end position="202"/>
    </location>
</feature>
<comment type="catalytic activity">
    <reaction evidence="9 10">
        <text>L-glutamine + H2O = L-glutamate + NH4(+)</text>
        <dbReference type="Rhea" id="RHEA:15889"/>
        <dbReference type="ChEBI" id="CHEBI:15377"/>
        <dbReference type="ChEBI" id="CHEBI:28938"/>
        <dbReference type="ChEBI" id="CHEBI:29985"/>
        <dbReference type="ChEBI" id="CHEBI:58359"/>
        <dbReference type="EC" id="3.5.1.2"/>
    </reaction>
</comment>
<evidence type="ECO:0000256" key="8">
    <source>
        <dbReference type="ARBA" id="ARBA00047838"/>
    </source>
</evidence>
<proteinExistence type="inferred from homology"/>
<evidence type="ECO:0000313" key="13">
    <source>
        <dbReference type="EMBL" id="QGY81313.1"/>
    </source>
</evidence>
<dbReference type="RefSeq" id="WP_158901368.1">
    <property type="nucleotide sequence ID" value="NZ_CP035733.1"/>
</dbReference>
<keyword evidence="10" id="KW-0963">Cytoplasm</keyword>
<comment type="subcellular location">
    <subcellularLocation>
        <location evidence="10">Cytoplasm</location>
    </subcellularLocation>
</comment>